<dbReference type="Pfam" id="PF00327">
    <property type="entry name" value="Ribosomal_L30"/>
    <property type="match status" value="1"/>
</dbReference>
<dbReference type="PANTHER" id="PTHR15892:SF2">
    <property type="entry name" value="LARGE RIBOSOMAL SUBUNIT PROTEIN UL30M"/>
    <property type="match status" value="1"/>
</dbReference>
<proteinExistence type="inferred from homology"/>
<dbReference type="CDD" id="cd01658">
    <property type="entry name" value="Ribosomal_L30"/>
    <property type="match status" value="1"/>
</dbReference>
<dbReference type="OrthoDB" id="9812790at2"/>
<keyword evidence="8" id="KW-1185">Reference proteome</keyword>
<dbReference type="SUPFAM" id="SSF55129">
    <property type="entry name" value="Ribosomal protein L30p/L7e"/>
    <property type="match status" value="1"/>
</dbReference>
<dbReference type="RefSeq" id="WP_157706288.1">
    <property type="nucleotide sequence ID" value="NZ_CP034348.1"/>
</dbReference>
<evidence type="ECO:0000256" key="4">
    <source>
        <dbReference type="ARBA" id="ARBA00023274"/>
    </source>
</evidence>
<dbReference type="Proteomes" id="UP000428330">
    <property type="component" value="Chromosome"/>
</dbReference>
<dbReference type="GO" id="GO:0003735">
    <property type="term" value="F:structural constituent of ribosome"/>
    <property type="evidence" value="ECO:0007669"/>
    <property type="project" value="InterPro"/>
</dbReference>
<evidence type="ECO:0000256" key="5">
    <source>
        <dbReference type="HAMAP-Rule" id="MF_01371"/>
    </source>
</evidence>
<protein>
    <recommendedName>
        <fullName evidence="5">Large ribosomal subunit protein uL30</fullName>
    </recommendedName>
</protein>
<evidence type="ECO:0000313" key="8">
    <source>
        <dbReference type="Proteomes" id="UP000428330"/>
    </source>
</evidence>
<evidence type="ECO:0000256" key="3">
    <source>
        <dbReference type="ARBA" id="ARBA00022980"/>
    </source>
</evidence>
<dbReference type="InterPro" id="IPR016082">
    <property type="entry name" value="Ribosomal_uL30_ferredoxin-like"/>
</dbReference>
<dbReference type="GO" id="GO:0022625">
    <property type="term" value="C:cytosolic large ribosomal subunit"/>
    <property type="evidence" value="ECO:0007669"/>
    <property type="project" value="TreeGrafter"/>
</dbReference>
<comment type="subunit">
    <text evidence="2 5">Part of the 50S ribosomal subunit.</text>
</comment>
<dbReference type="Gene3D" id="3.30.1390.20">
    <property type="entry name" value="Ribosomal protein L30, ferredoxin-like fold domain"/>
    <property type="match status" value="1"/>
</dbReference>
<organism evidence="7 8">
    <name type="scientific">Roseovarius faecimaris</name>
    <dbReference type="NCBI Taxonomy" id="2494550"/>
    <lineage>
        <taxon>Bacteria</taxon>
        <taxon>Pseudomonadati</taxon>
        <taxon>Pseudomonadota</taxon>
        <taxon>Alphaproteobacteria</taxon>
        <taxon>Rhodobacterales</taxon>
        <taxon>Roseobacteraceae</taxon>
        <taxon>Roseovarius</taxon>
    </lineage>
</organism>
<evidence type="ECO:0000313" key="7">
    <source>
        <dbReference type="EMBL" id="QGX97656.1"/>
    </source>
</evidence>
<keyword evidence="3 5" id="KW-0689">Ribosomal protein</keyword>
<dbReference type="PIRSF" id="PIRSF002211">
    <property type="entry name" value="Ribosomal_L30_bac-type"/>
    <property type="match status" value="1"/>
</dbReference>
<gene>
    <name evidence="5" type="primary">rpmD</name>
    <name evidence="7" type="ORF">EI983_04915</name>
</gene>
<dbReference type="NCBIfam" id="TIGR01308">
    <property type="entry name" value="rpmD_bact"/>
    <property type="match status" value="1"/>
</dbReference>
<keyword evidence="4 5" id="KW-0687">Ribonucleoprotein</keyword>
<dbReference type="HAMAP" id="MF_01371_B">
    <property type="entry name" value="Ribosomal_uL30_B"/>
    <property type="match status" value="1"/>
</dbReference>
<dbReference type="EMBL" id="CP034348">
    <property type="protein sequence ID" value="QGX97656.1"/>
    <property type="molecule type" value="Genomic_DNA"/>
</dbReference>
<name>A0A6I6IQZ1_9RHOB</name>
<evidence type="ECO:0000256" key="1">
    <source>
        <dbReference type="ARBA" id="ARBA00007594"/>
    </source>
</evidence>
<dbReference type="AlphaFoldDB" id="A0A6I6IQZ1"/>
<dbReference type="PANTHER" id="PTHR15892">
    <property type="entry name" value="MITOCHONDRIAL RIBOSOMAL PROTEIN L30"/>
    <property type="match status" value="1"/>
</dbReference>
<comment type="similarity">
    <text evidence="1 5">Belongs to the universal ribosomal protein uL30 family.</text>
</comment>
<evidence type="ECO:0000259" key="6">
    <source>
        <dbReference type="Pfam" id="PF00327"/>
    </source>
</evidence>
<accession>A0A6I6IQZ1</accession>
<dbReference type="InterPro" id="IPR005996">
    <property type="entry name" value="Ribosomal_uL30_bac-type"/>
</dbReference>
<evidence type="ECO:0000256" key="2">
    <source>
        <dbReference type="ARBA" id="ARBA00011838"/>
    </source>
</evidence>
<reference evidence="8" key="1">
    <citation type="submission" date="2018-12" db="EMBL/GenBank/DDBJ databases">
        <title>Complete genome sequence of Roseovarius sp. MME-070.</title>
        <authorList>
            <person name="Nam Y.-D."/>
            <person name="Kang J."/>
            <person name="Chung W.-H."/>
            <person name="Park Y.S."/>
        </authorList>
    </citation>
    <scope>NUCLEOTIDE SEQUENCE [LARGE SCALE GENOMIC DNA]</scope>
    <source>
        <strain evidence="8">MME-070</strain>
    </source>
</reference>
<dbReference type="InterPro" id="IPR036919">
    <property type="entry name" value="Ribo_uL30_ferredoxin-like_sf"/>
</dbReference>
<dbReference type="GO" id="GO:0006412">
    <property type="term" value="P:translation"/>
    <property type="evidence" value="ECO:0007669"/>
    <property type="project" value="UniProtKB-UniRule"/>
</dbReference>
<dbReference type="KEGG" id="rom:EI983_04915"/>
<feature type="domain" description="Large ribosomal subunit protein uL30-like ferredoxin-like fold" evidence="6">
    <location>
        <begin position="6"/>
        <end position="55"/>
    </location>
</feature>
<sequence>MAKTIVIKQIGSPIRRPAKQRQTLIGLGLNKMHKVRELEDTPAVRGMINKIPHMVEIIEEKG</sequence>